<evidence type="ECO:0000313" key="11">
    <source>
        <dbReference type="Proteomes" id="UP000887575"/>
    </source>
</evidence>
<organism evidence="11 12">
    <name type="scientific">Mesorhabditis belari</name>
    <dbReference type="NCBI Taxonomy" id="2138241"/>
    <lineage>
        <taxon>Eukaryota</taxon>
        <taxon>Metazoa</taxon>
        <taxon>Ecdysozoa</taxon>
        <taxon>Nematoda</taxon>
        <taxon>Chromadorea</taxon>
        <taxon>Rhabditida</taxon>
        <taxon>Rhabditina</taxon>
        <taxon>Rhabditomorpha</taxon>
        <taxon>Rhabditoidea</taxon>
        <taxon>Rhabditidae</taxon>
        <taxon>Mesorhabditinae</taxon>
        <taxon>Mesorhabditis</taxon>
    </lineage>
</organism>
<sequence>MLSTTEAQFNTPSTSSIPVTSMSGSRRRSSSSSAGSVSSPCAVCSDPAEGMHFGAHACAACGAFFRRSIAEQKVYTCAVKNCPVQGGINKASKRSTICRYCRFEKCLNAGMSPQEVQVKRLRQLEETSPVDSHSFFSTPLSSSTPTLEHIVQIRRDLADQRQLFQLQNENQCEGAEALLECLRVEWETFRELVLNQGIFRQFVDPRRYFHIKMELDSSPEFAEDITLSRGIFLASEVMDWALLTAKQGGVQKDSCFFPDGSSTEISAAGLTSFFAKDSEIKDPQCMARLCQPMFAQLVRTCARSLQAAHIDELETAFLYGTLLIQISGILSTPTQHPLQNALFEELRSHYESSGSELSVKMGNIILLNSPLIQTALEFREFISVLEIEKRIDLGLSF</sequence>
<evidence type="ECO:0000313" key="12">
    <source>
        <dbReference type="WBParaSite" id="MBELARI_LOCUS17552"/>
    </source>
</evidence>
<feature type="compositionally biased region" description="Polar residues" evidence="9">
    <location>
        <begin position="1"/>
        <end position="20"/>
    </location>
</feature>
<evidence type="ECO:0000256" key="2">
    <source>
        <dbReference type="ARBA" id="ARBA00022771"/>
    </source>
</evidence>
<dbReference type="PROSITE" id="PS51030">
    <property type="entry name" value="NUCLEAR_REC_DBD_2"/>
    <property type="match status" value="1"/>
</dbReference>
<name>A0AAF3ETR5_9BILA</name>
<dbReference type="Pfam" id="PF00105">
    <property type="entry name" value="zf-C4"/>
    <property type="match status" value="1"/>
</dbReference>
<keyword evidence="5" id="KW-0238">DNA-binding</keyword>
<dbReference type="SUPFAM" id="SSF48508">
    <property type="entry name" value="Nuclear receptor ligand-binding domain"/>
    <property type="match status" value="1"/>
</dbReference>
<feature type="region of interest" description="Disordered" evidence="9">
    <location>
        <begin position="1"/>
        <end position="39"/>
    </location>
</feature>
<dbReference type="InterPro" id="IPR013088">
    <property type="entry name" value="Znf_NHR/GATA"/>
</dbReference>
<evidence type="ECO:0000256" key="6">
    <source>
        <dbReference type="ARBA" id="ARBA00023163"/>
    </source>
</evidence>
<feature type="compositionally biased region" description="Low complexity" evidence="9">
    <location>
        <begin position="30"/>
        <end position="39"/>
    </location>
</feature>
<dbReference type="GO" id="GO:0043565">
    <property type="term" value="F:sequence-specific DNA binding"/>
    <property type="evidence" value="ECO:0007669"/>
    <property type="project" value="InterPro"/>
</dbReference>
<reference evidence="12" key="1">
    <citation type="submission" date="2024-02" db="UniProtKB">
        <authorList>
            <consortium name="WormBaseParasite"/>
        </authorList>
    </citation>
    <scope>IDENTIFICATION</scope>
</reference>
<dbReference type="GO" id="GO:0008270">
    <property type="term" value="F:zinc ion binding"/>
    <property type="evidence" value="ECO:0007669"/>
    <property type="project" value="UniProtKB-KW"/>
</dbReference>
<feature type="domain" description="Nuclear receptor" evidence="10">
    <location>
        <begin position="38"/>
        <end position="118"/>
    </location>
</feature>
<proteinExistence type="predicted"/>
<keyword evidence="1" id="KW-0479">Metal-binding</keyword>
<dbReference type="Proteomes" id="UP000887575">
    <property type="component" value="Unassembled WGS sequence"/>
</dbReference>
<dbReference type="AlphaFoldDB" id="A0AAF3ETR5"/>
<dbReference type="Gene3D" id="3.30.50.10">
    <property type="entry name" value="Erythroid Transcription Factor GATA-1, subunit A"/>
    <property type="match status" value="1"/>
</dbReference>
<evidence type="ECO:0000259" key="10">
    <source>
        <dbReference type="PROSITE" id="PS51030"/>
    </source>
</evidence>
<dbReference type="Gene3D" id="1.10.565.10">
    <property type="entry name" value="Retinoid X Receptor"/>
    <property type="match status" value="1"/>
</dbReference>
<dbReference type="SUPFAM" id="SSF57716">
    <property type="entry name" value="Glucocorticoid receptor-like (DNA-binding domain)"/>
    <property type="match status" value="1"/>
</dbReference>
<keyword evidence="11" id="KW-1185">Reference proteome</keyword>
<keyword evidence="8" id="KW-0539">Nucleus</keyword>
<dbReference type="WBParaSite" id="MBELARI_LOCUS17552">
    <property type="protein sequence ID" value="MBELARI_LOCUS17552"/>
    <property type="gene ID" value="MBELARI_LOCUS17552"/>
</dbReference>
<keyword evidence="7" id="KW-0675">Receptor</keyword>
<evidence type="ECO:0000256" key="3">
    <source>
        <dbReference type="ARBA" id="ARBA00022833"/>
    </source>
</evidence>
<dbReference type="Pfam" id="PF00104">
    <property type="entry name" value="Hormone_recep"/>
    <property type="match status" value="1"/>
</dbReference>
<keyword evidence="2" id="KW-0863">Zinc-finger</keyword>
<dbReference type="PANTHER" id="PTHR46011">
    <property type="entry name" value="NUCLEAR HORMONE RECEPTOR FAMILY MEMBER NHR-86-RELATED"/>
    <property type="match status" value="1"/>
</dbReference>
<evidence type="ECO:0000256" key="9">
    <source>
        <dbReference type="SAM" id="MobiDB-lite"/>
    </source>
</evidence>
<accession>A0AAF3ETR5</accession>
<dbReference type="GO" id="GO:0003700">
    <property type="term" value="F:DNA-binding transcription factor activity"/>
    <property type="evidence" value="ECO:0007669"/>
    <property type="project" value="InterPro"/>
</dbReference>
<keyword evidence="3" id="KW-0862">Zinc</keyword>
<keyword evidence="4" id="KW-0805">Transcription regulation</keyword>
<dbReference type="InterPro" id="IPR000536">
    <property type="entry name" value="Nucl_hrmn_rcpt_lig-bd"/>
</dbReference>
<evidence type="ECO:0000256" key="1">
    <source>
        <dbReference type="ARBA" id="ARBA00022723"/>
    </source>
</evidence>
<evidence type="ECO:0000256" key="8">
    <source>
        <dbReference type="ARBA" id="ARBA00023242"/>
    </source>
</evidence>
<dbReference type="InterPro" id="IPR001628">
    <property type="entry name" value="Znf_hrmn_rcpt"/>
</dbReference>
<dbReference type="PROSITE" id="PS00031">
    <property type="entry name" value="NUCLEAR_REC_DBD_1"/>
    <property type="match status" value="1"/>
</dbReference>
<evidence type="ECO:0000256" key="7">
    <source>
        <dbReference type="ARBA" id="ARBA00023170"/>
    </source>
</evidence>
<protein>
    <submittedName>
        <fullName evidence="12">NR LBD domain-containing protein</fullName>
    </submittedName>
</protein>
<dbReference type="PRINTS" id="PR00047">
    <property type="entry name" value="STROIDFINGER"/>
</dbReference>
<evidence type="ECO:0000256" key="4">
    <source>
        <dbReference type="ARBA" id="ARBA00023015"/>
    </source>
</evidence>
<evidence type="ECO:0000256" key="5">
    <source>
        <dbReference type="ARBA" id="ARBA00023125"/>
    </source>
</evidence>
<dbReference type="SMART" id="SM00399">
    <property type="entry name" value="ZnF_C4"/>
    <property type="match status" value="1"/>
</dbReference>
<dbReference type="InterPro" id="IPR035500">
    <property type="entry name" value="NHR-like_dom_sf"/>
</dbReference>
<keyword evidence="6" id="KW-0804">Transcription</keyword>